<name>A0A315EB89_9BURK</name>
<dbReference type="PANTHER" id="PTHR30625:SF3">
    <property type="entry name" value="TOL-PAL SYSTEM PROTEIN TOLQ"/>
    <property type="match status" value="1"/>
</dbReference>
<dbReference type="PANTHER" id="PTHR30625">
    <property type="entry name" value="PROTEIN TOLQ"/>
    <property type="match status" value="1"/>
</dbReference>
<dbReference type="AlphaFoldDB" id="A0A315EB89"/>
<dbReference type="GO" id="GO:0005886">
    <property type="term" value="C:plasma membrane"/>
    <property type="evidence" value="ECO:0007669"/>
    <property type="project" value="UniProtKB-SubCell"/>
</dbReference>
<feature type="transmembrane region" description="Helical" evidence="7">
    <location>
        <begin position="161"/>
        <end position="183"/>
    </location>
</feature>
<keyword evidence="2" id="KW-1003">Cell membrane</keyword>
<evidence type="ECO:0000313" key="10">
    <source>
        <dbReference type="Proteomes" id="UP000250790"/>
    </source>
</evidence>
<gene>
    <name evidence="9" type="ORF">B9Z37_04740</name>
</gene>
<feature type="transmembrane region" description="Helical" evidence="7">
    <location>
        <begin position="117"/>
        <end position="137"/>
    </location>
</feature>
<comment type="subcellular location">
    <subcellularLocation>
        <location evidence="1">Cell membrane</location>
        <topology evidence="1">Multi-pass membrane protein</topology>
    </subcellularLocation>
    <subcellularLocation>
        <location evidence="6">Membrane</location>
        <topology evidence="6">Multi-pass membrane protein</topology>
    </subcellularLocation>
</comment>
<dbReference type="Proteomes" id="UP000250790">
    <property type="component" value="Unassembled WGS sequence"/>
</dbReference>
<keyword evidence="3 7" id="KW-0812">Transmembrane</keyword>
<keyword evidence="6" id="KW-0813">Transport</keyword>
<evidence type="ECO:0000256" key="7">
    <source>
        <dbReference type="SAM" id="Phobius"/>
    </source>
</evidence>
<comment type="similarity">
    <text evidence="6">Belongs to the exbB/tolQ family.</text>
</comment>
<proteinExistence type="inferred from homology"/>
<keyword evidence="5 7" id="KW-0472">Membrane</keyword>
<comment type="caution">
    <text evidence="9">The sequence shown here is derived from an EMBL/GenBank/DDBJ whole genome shotgun (WGS) entry which is preliminary data.</text>
</comment>
<evidence type="ECO:0000259" key="8">
    <source>
        <dbReference type="Pfam" id="PF01618"/>
    </source>
</evidence>
<evidence type="ECO:0000256" key="1">
    <source>
        <dbReference type="ARBA" id="ARBA00004651"/>
    </source>
</evidence>
<evidence type="ECO:0000313" key="9">
    <source>
        <dbReference type="EMBL" id="PUE53905.1"/>
    </source>
</evidence>
<dbReference type="InterPro" id="IPR002898">
    <property type="entry name" value="MotA_ExbB_proton_chnl"/>
</dbReference>
<keyword evidence="6" id="KW-0653">Protein transport</keyword>
<organism evidence="9 10">
    <name type="scientific">Limnohabitans parvus II-B4</name>
    <dbReference type="NCBI Taxonomy" id="1293052"/>
    <lineage>
        <taxon>Bacteria</taxon>
        <taxon>Pseudomonadati</taxon>
        <taxon>Pseudomonadota</taxon>
        <taxon>Betaproteobacteria</taxon>
        <taxon>Burkholderiales</taxon>
        <taxon>Comamonadaceae</taxon>
        <taxon>Limnohabitans</taxon>
    </lineage>
</organism>
<keyword evidence="10" id="KW-1185">Reference proteome</keyword>
<dbReference type="OrthoDB" id="9805133at2"/>
<accession>A0A315EB89</accession>
<evidence type="ECO:0000256" key="5">
    <source>
        <dbReference type="ARBA" id="ARBA00023136"/>
    </source>
</evidence>
<keyword evidence="4 7" id="KW-1133">Transmembrane helix</keyword>
<evidence type="ECO:0000256" key="6">
    <source>
        <dbReference type="RuleBase" id="RU004057"/>
    </source>
</evidence>
<sequence>MLDALIVNAVLGILVLLSVVTWTVAWVKVRQNQKTVREMKIFEQKFFKVRAWSELTGLVKTSQCALASMASVGVNAVQDLQTSGPSVLIDPQLALERALHQSMQEQLRTQERGLSELATIGSISPFVGLFGTVWGIMNALKHIGETGQASIDVVAGPVGEALIATAVGIAVAVPAVFFYNLLLRKQKLRITQMESFADAFARLAMKYLSSDPGGQK</sequence>
<protein>
    <recommendedName>
        <fullName evidence="8">MotA/TolQ/ExbB proton channel domain-containing protein</fullName>
    </recommendedName>
</protein>
<feature type="transmembrane region" description="Helical" evidence="7">
    <location>
        <begin position="6"/>
        <end position="27"/>
    </location>
</feature>
<dbReference type="GO" id="GO:0017038">
    <property type="term" value="P:protein import"/>
    <property type="evidence" value="ECO:0007669"/>
    <property type="project" value="TreeGrafter"/>
</dbReference>
<evidence type="ECO:0000256" key="2">
    <source>
        <dbReference type="ARBA" id="ARBA00022475"/>
    </source>
</evidence>
<evidence type="ECO:0000256" key="3">
    <source>
        <dbReference type="ARBA" id="ARBA00022692"/>
    </source>
</evidence>
<feature type="domain" description="MotA/TolQ/ExbB proton channel" evidence="8">
    <location>
        <begin position="94"/>
        <end position="194"/>
    </location>
</feature>
<dbReference type="Pfam" id="PF01618">
    <property type="entry name" value="MotA_ExbB"/>
    <property type="match status" value="1"/>
</dbReference>
<evidence type="ECO:0000256" key="4">
    <source>
        <dbReference type="ARBA" id="ARBA00022989"/>
    </source>
</evidence>
<dbReference type="EMBL" id="NESN01000002">
    <property type="protein sequence ID" value="PUE53905.1"/>
    <property type="molecule type" value="Genomic_DNA"/>
</dbReference>
<dbReference type="InterPro" id="IPR050790">
    <property type="entry name" value="ExbB/TolQ_transport"/>
</dbReference>
<reference evidence="9 10" key="1">
    <citation type="submission" date="2017-04" db="EMBL/GenBank/DDBJ databases">
        <title>Unexpected and diverse lifestyles within the genus Limnohabitans.</title>
        <authorList>
            <person name="Kasalicky V."/>
            <person name="Mehrshad M."/>
            <person name="Andrei S.-A."/>
            <person name="Salcher M."/>
            <person name="Kratochvilova H."/>
            <person name="Simek K."/>
            <person name="Ghai R."/>
        </authorList>
    </citation>
    <scope>NUCLEOTIDE SEQUENCE [LARGE SCALE GENOMIC DNA]</scope>
    <source>
        <strain evidence="9 10">II-B4</strain>
    </source>
</reference>